<keyword evidence="3" id="KW-0964">Secreted</keyword>
<comment type="similarity">
    <text evidence="2">Belongs to the protease inhibitor I16 (SSI) family.</text>
</comment>
<evidence type="ECO:0000259" key="8">
    <source>
        <dbReference type="Pfam" id="PF00720"/>
    </source>
</evidence>
<dbReference type="EMBL" id="BAAAUV010000007">
    <property type="protein sequence ID" value="GAA3212644.1"/>
    <property type="molecule type" value="Genomic_DNA"/>
</dbReference>
<dbReference type="Proteomes" id="UP001501237">
    <property type="component" value="Unassembled WGS sequence"/>
</dbReference>
<accession>A0ABP6Q904</accession>
<evidence type="ECO:0000256" key="5">
    <source>
        <dbReference type="ARBA" id="ARBA00022900"/>
    </source>
</evidence>
<reference evidence="10" key="1">
    <citation type="journal article" date="2019" name="Int. J. Syst. Evol. Microbiol.">
        <title>The Global Catalogue of Microorganisms (GCM) 10K type strain sequencing project: providing services to taxonomists for standard genome sequencing and annotation.</title>
        <authorList>
            <consortium name="The Broad Institute Genomics Platform"/>
            <consortium name="The Broad Institute Genome Sequencing Center for Infectious Disease"/>
            <person name="Wu L."/>
            <person name="Ma J."/>
        </authorList>
    </citation>
    <scope>NUCLEOTIDE SEQUENCE [LARGE SCALE GENOMIC DNA]</scope>
    <source>
        <strain evidence="10">JCM 9377</strain>
    </source>
</reference>
<keyword evidence="5" id="KW-0722">Serine protease inhibitor</keyword>
<dbReference type="InterPro" id="IPR020054">
    <property type="entry name" value="Prot_inh_SSI_I16_CS"/>
</dbReference>
<name>A0ABP6Q904_9ACTN</name>
<dbReference type="InterPro" id="IPR023549">
    <property type="entry name" value="Subtilisin_inhibitor"/>
</dbReference>
<dbReference type="InterPro" id="IPR036819">
    <property type="entry name" value="Subtilisin_inhibitor-like_sf"/>
</dbReference>
<dbReference type="Pfam" id="PF00720">
    <property type="entry name" value="SSI"/>
    <property type="match status" value="1"/>
</dbReference>
<evidence type="ECO:0000256" key="4">
    <source>
        <dbReference type="ARBA" id="ARBA00022690"/>
    </source>
</evidence>
<dbReference type="PROSITE" id="PS00999">
    <property type="entry name" value="SSI"/>
    <property type="match status" value="1"/>
</dbReference>
<keyword evidence="6" id="KW-1015">Disulfide bond</keyword>
<feature type="domain" description="Subtilisin inhibitor" evidence="8">
    <location>
        <begin position="52"/>
        <end position="128"/>
    </location>
</feature>
<feature type="signal peptide" evidence="7">
    <location>
        <begin position="1"/>
        <end position="28"/>
    </location>
</feature>
<dbReference type="SUPFAM" id="SSF55399">
    <property type="entry name" value="Subtilisin inhibitor"/>
    <property type="match status" value="1"/>
</dbReference>
<dbReference type="Gene3D" id="3.30.350.10">
    <property type="entry name" value="Subtilisin inhibitor-like"/>
    <property type="match status" value="1"/>
</dbReference>
<feature type="chain" id="PRO_5047361470" evidence="7">
    <location>
        <begin position="29"/>
        <end position="156"/>
    </location>
</feature>
<protein>
    <submittedName>
        <fullName evidence="9">SSI family serine proteinase inhibitor</fullName>
    </submittedName>
</protein>
<evidence type="ECO:0000256" key="6">
    <source>
        <dbReference type="ARBA" id="ARBA00023157"/>
    </source>
</evidence>
<organism evidence="9 10">
    <name type="scientific">Actinocorallia longicatena</name>
    <dbReference type="NCBI Taxonomy" id="111803"/>
    <lineage>
        <taxon>Bacteria</taxon>
        <taxon>Bacillati</taxon>
        <taxon>Actinomycetota</taxon>
        <taxon>Actinomycetes</taxon>
        <taxon>Streptosporangiales</taxon>
        <taxon>Thermomonosporaceae</taxon>
        <taxon>Actinocorallia</taxon>
    </lineage>
</organism>
<keyword evidence="7" id="KW-0732">Signal</keyword>
<sequence length="156" mass="16167">MDISHVESRMRTLALTGLLTAAALVAAAGCGSSEKATSGDGATVSPAPAQTELMITLKKSPKAEPVTWTLTCDPAGGTHPAAEKACEQLGGVPADVWKPTAAGQACTDIYGGPEQGEVTGTWKGQPVEATFSRKDGCELDRWTKVGDLFGKLPRVR</sequence>
<comment type="caution">
    <text evidence="9">The sequence shown here is derived from an EMBL/GenBank/DDBJ whole genome shotgun (WGS) entry which is preliminary data.</text>
</comment>
<evidence type="ECO:0000256" key="7">
    <source>
        <dbReference type="SAM" id="SignalP"/>
    </source>
</evidence>
<evidence type="ECO:0000256" key="1">
    <source>
        <dbReference type="ARBA" id="ARBA00004613"/>
    </source>
</evidence>
<proteinExistence type="inferred from homology"/>
<evidence type="ECO:0000256" key="3">
    <source>
        <dbReference type="ARBA" id="ARBA00022525"/>
    </source>
</evidence>
<evidence type="ECO:0000313" key="9">
    <source>
        <dbReference type="EMBL" id="GAA3212644.1"/>
    </source>
</evidence>
<evidence type="ECO:0000313" key="10">
    <source>
        <dbReference type="Proteomes" id="UP001501237"/>
    </source>
</evidence>
<keyword evidence="10" id="KW-1185">Reference proteome</keyword>
<gene>
    <name evidence="9" type="ORF">GCM10010468_32120</name>
</gene>
<evidence type="ECO:0000256" key="2">
    <source>
        <dbReference type="ARBA" id="ARBA00010472"/>
    </source>
</evidence>
<keyword evidence="4" id="KW-0646">Protease inhibitor</keyword>
<comment type="subcellular location">
    <subcellularLocation>
        <location evidence="1">Secreted</location>
    </subcellularLocation>
</comment>